<feature type="chain" id="PRO_5021365779" description="ENTH domain-containing protein" evidence="2">
    <location>
        <begin position="26"/>
        <end position="242"/>
    </location>
</feature>
<proteinExistence type="predicted"/>
<evidence type="ECO:0000313" key="3">
    <source>
        <dbReference type="EMBL" id="TPX32677.1"/>
    </source>
</evidence>
<dbReference type="AlphaFoldDB" id="A0A507BUR8"/>
<organism evidence="3 4">
    <name type="scientific">Synchytrium endobioticum</name>
    <dbReference type="NCBI Taxonomy" id="286115"/>
    <lineage>
        <taxon>Eukaryota</taxon>
        <taxon>Fungi</taxon>
        <taxon>Fungi incertae sedis</taxon>
        <taxon>Chytridiomycota</taxon>
        <taxon>Chytridiomycota incertae sedis</taxon>
        <taxon>Chytridiomycetes</taxon>
        <taxon>Synchytriales</taxon>
        <taxon>Synchytriaceae</taxon>
        <taxon>Synchytrium</taxon>
    </lineage>
</organism>
<dbReference type="Proteomes" id="UP000320475">
    <property type="component" value="Unassembled WGS sequence"/>
</dbReference>
<evidence type="ECO:0000256" key="2">
    <source>
        <dbReference type="SAM" id="SignalP"/>
    </source>
</evidence>
<comment type="caution">
    <text evidence="3">The sequence shown here is derived from an EMBL/GenBank/DDBJ whole genome shotgun (WGS) entry which is preliminary data.</text>
</comment>
<gene>
    <name evidence="3" type="ORF">SeLEV6574_g08442</name>
</gene>
<evidence type="ECO:0000313" key="4">
    <source>
        <dbReference type="Proteomes" id="UP000320475"/>
    </source>
</evidence>
<evidence type="ECO:0008006" key="5">
    <source>
        <dbReference type="Google" id="ProtNLM"/>
    </source>
</evidence>
<evidence type="ECO:0000256" key="1">
    <source>
        <dbReference type="SAM" id="MobiDB-lite"/>
    </source>
</evidence>
<feature type="region of interest" description="Disordered" evidence="1">
    <location>
        <begin position="203"/>
        <end position="223"/>
    </location>
</feature>
<reference evidence="3 4" key="1">
    <citation type="journal article" date="2019" name="Sci. Rep.">
        <title>Comparative genomics of chytrid fungi reveal insights into the obligate biotrophic and pathogenic lifestyle of Synchytrium endobioticum.</title>
        <authorList>
            <person name="van de Vossenberg B.T.L.H."/>
            <person name="Warris S."/>
            <person name="Nguyen H.D.T."/>
            <person name="van Gent-Pelzer M.P.E."/>
            <person name="Joly D.L."/>
            <person name="van de Geest H.C."/>
            <person name="Bonants P.J.M."/>
            <person name="Smith D.S."/>
            <person name="Levesque C.A."/>
            <person name="van der Lee T.A.J."/>
        </authorList>
    </citation>
    <scope>NUCLEOTIDE SEQUENCE [LARGE SCALE GENOMIC DNA]</scope>
    <source>
        <strain evidence="3 4">LEV6574</strain>
    </source>
</reference>
<sequence>MANFITISLLAYAVAFLFFTPVRMAGKTEDERCIKKILFAAYKPTTGKDPLSFIRDRMKCIVSETPNSSRTVCIIEEVLVDPANVHPQRYTSLRFVHEFVFKRLKSLFECLTEAINIINNDNVRQKLREAQGLVFSGIKWHHKQERLIESKGRSAQKKLAFPQHDSATIERYVDEEAYLKSLRRLKVALETSGALPATTAVPPYGNAPMFDSTNPGIQLSDGYNDPQYYPYDTEFALPAHEQ</sequence>
<feature type="signal peptide" evidence="2">
    <location>
        <begin position="1"/>
        <end position="25"/>
    </location>
</feature>
<name>A0A507BUR8_9FUNG</name>
<dbReference type="EMBL" id="QEAM01000947">
    <property type="protein sequence ID" value="TPX32677.1"/>
    <property type="molecule type" value="Genomic_DNA"/>
</dbReference>
<dbReference type="VEuPathDB" id="FungiDB:SeMB42_g05870"/>
<protein>
    <recommendedName>
        <fullName evidence="5">ENTH domain-containing protein</fullName>
    </recommendedName>
</protein>
<keyword evidence="2" id="KW-0732">Signal</keyword>
<accession>A0A507BUR8</accession>
<feature type="non-terminal residue" evidence="3">
    <location>
        <position position="242"/>
    </location>
</feature>